<dbReference type="OMA" id="KNSNYPY"/>
<dbReference type="PANTHER" id="PTHR12241:SF161">
    <property type="entry name" value="TUBULIN POLYGLUTAMYLASE TTLL6"/>
    <property type="match status" value="1"/>
</dbReference>
<dbReference type="EMBL" id="KB096742">
    <property type="protein sequence ID" value="ESO02029.1"/>
    <property type="molecule type" value="Genomic_DNA"/>
</dbReference>
<dbReference type="GO" id="GO:0015631">
    <property type="term" value="F:tubulin binding"/>
    <property type="evidence" value="ECO:0000318"/>
    <property type="project" value="GO_Central"/>
</dbReference>
<dbReference type="HOGENOM" id="CLU_010131_1_1_1"/>
<evidence type="ECO:0008006" key="9">
    <source>
        <dbReference type="Google" id="ProtNLM"/>
    </source>
</evidence>
<dbReference type="eggNOG" id="KOG2158">
    <property type="taxonomic scope" value="Eukaryota"/>
</dbReference>
<dbReference type="InParanoid" id="T1FYK2"/>
<dbReference type="PROSITE" id="PS51221">
    <property type="entry name" value="TTL"/>
    <property type="match status" value="1"/>
</dbReference>
<keyword evidence="2" id="KW-0436">Ligase</keyword>
<dbReference type="AlphaFoldDB" id="T1FYK2"/>
<evidence type="ECO:0000256" key="4">
    <source>
        <dbReference type="ARBA" id="ARBA00022741"/>
    </source>
</evidence>
<dbReference type="GO" id="GO:0070740">
    <property type="term" value="F:tubulin-glutamic acid ligase activity"/>
    <property type="evidence" value="ECO:0000318"/>
    <property type="project" value="GO_Central"/>
</dbReference>
<evidence type="ECO:0000313" key="6">
    <source>
        <dbReference type="EMBL" id="ESO02029.1"/>
    </source>
</evidence>
<dbReference type="GO" id="GO:0005874">
    <property type="term" value="C:microtubule"/>
    <property type="evidence" value="ECO:0007669"/>
    <property type="project" value="UniProtKB-KW"/>
</dbReference>
<dbReference type="FunFam" id="3.30.470.20:FF:000009">
    <property type="entry name" value="tubulin polyglutamylase TTLL5 isoform X1"/>
    <property type="match status" value="1"/>
</dbReference>
<dbReference type="CTD" id="20213900"/>
<evidence type="ECO:0000256" key="1">
    <source>
        <dbReference type="ARBA" id="ARBA00006820"/>
    </source>
</evidence>
<dbReference type="EnsemblMetazoa" id="HelroT66362">
    <property type="protein sequence ID" value="HelroP66362"/>
    <property type="gene ID" value="HelroG66362"/>
</dbReference>
<keyword evidence="8" id="KW-1185">Reference proteome</keyword>
<reference evidence="8" key="1">
    <citation type="submission" date="2012-12" db="EMBL/GenBank/DDBJ databases">
        <authorList>
            <person name="Hellsten U."/>
            <person name="Grimwood J."/>
            <person name="Chapman J.A."/>
            <person name="Shapiro H."/>
            <person name="Aerts A."/>
            <person name="Otillar R.P."/>
            <person name="Terry A.Y."/>
            <person name="Boore J.L."/>
            <person name="Simakov O."/>
            <person name="Marletaz F."/>
            <person name="Cho S.-J."/>
            <person name="Edsinger-Gonzales E."/>
            <person name="Havlak P."/>
            <person name="Kuo D.-H."/>
            <person name="Larsson T."/>
            <person name="Lv J."/>
            <person name="Arendt D."/>
            <person name="Savage R."/>
            <person name="Osoegawa K."/>
            <person name="de Jong P."/>
            <person name="Lindberg D.R."/>
            <person name="Seaver E.C."/>
            <person name="Weisblat D.A."/>
            <person name="Putnam N.H."/>
            <person name="Grigoriev I.V."/>
            <person name="Rokhsar D.S."/>
        </authorList>
    </citation>
    <scope>NUCLEOTIDE SEQUENCE</scope>
</reference>
<dbReference type="KEGG" id="hro:HELRODRAFT_66362"/>
<dbReference type="RefSeq" id="XP_009019437.1">
    <property type="nucleotide sequence ID" value="XM_009021189.1"/>
</dbReference>
<gene>
    <name evidence="7" type="primary">20213900</name>
    <name evidence="6" type="ORF">HELRODRAFT_66362</name>
</gene>
<evidence type="ECO:0000313" key="8">
    <source>
        <dbReference type="Proteomes" id="UP000015101"/>
    </source>
</evidence>
<dbReference type="InterPro" id="IPR004344">
    <property type="entry name" value="TTL/TTLL_fam"/>
</dbReference>
<dbReference type="Gene3D" id="3.30.470.20">
    <property type="entry name" value="ATP-grasp fold, B domain"/>
    <property type="match status" value="1"/>
</dbReference>
<dbReference type="Pfam" id="PF03133">
    <property type="entry name" value="TTL"/>
    <property type="match status" value="1"/>
</dbReference>
<protein>
    <recommendedName>
        <fullName evidence="9">Tubulin--tyrosine ligase-like protein 9</fullName>
    </recommendedName>
</protein>
<organism evidence="7 8">
    <name type="scientific">Helobdella robusta</name>
    <name type="common">Californian leech</name>
    <dbReference type="NCBI Taxonomy" id="6412"/>
    <lineage>
        <taxon>Eukaryota</taxon>
        <taxon>Metazoa</taxon>
        <taxon>Spiralia</taxon>
        <taxon>Lophotrochozoa</taxon>
        <taxon>Annelida</taxon>
        <taxon>Clitellata</taxon>
        <taxon>Hirudinea</taxon>
        <taxon>Rhynchobdellida</taxon>
        <taxon>Glossiphoniidae</taxon>
        <taxon>Helobdella</taxon>
    </lineage>
</organism>
<reference evidence="7" key="3">
    <citation type="submission" date="2015-06" db="UniProtKB">
        <authorList>
            <consortium name="EnsemblMetazoa"/>
        </authorList>
    </citation>
    <scope>IDENTIFICATION</scope>
</reference>
<dbReference type="OrthoDB" id="202825at2759"/>
<comment type="similarity">
    <text evidence="1">Belongs to the tubulin--tyrosine ligase family.</text>
</comment>
<dbReference type="SUPFAM" id="SSF56059">
    <property type="entry name" value="Glutathione synthetase ATP-binding domain-like"/>
    <property type="match status" value="1"/>
</dbReference>
<evidence type="ECO:0000256" key="3">
    <source>
        <dbReference type="ARBA" id="ARBA00022701"/>
    </source>
</evidence>
<evidence type="ECO:0000256" key="5">
    <source>
        <dbReference type="ARBA" id="ARBA00022840"/>
    </source>
</evidence>
<keyword evidence="5" id="KW-0067">ATP-binding</keyword>
<proteinExistence type="inferred from homology"/>
<dbReference type="Proteomes" id="UP000015101">
    <property type="component" value="Unassembled WGS sequence"/>
</dbReference>
<dbReference type="GO" id="GO:0005524">
    <property type="term" value="F:ATP binding"/>
    <property type="evidence" value="ECO:0007669"/>
    <property type="project" value="UniProtKB-KW"/>
</dbReference>
<evidence type="ECO:0000313" key="7">
    <source>
        <dbReference type="EnsemblMetazoa" id="HelroP66362"/>
    </source>
</evidence>
<sequence length="388" mass="45689">RELKICITNCRYESVKRSALKYGFKEVDEKDDWNLYWTDLSVCIERVMQMKRYQKINHFPGMTELCRKDLLAKNLARMQKLFPNDYNFFPKSWCLPADYSDLLAHAKEKKNQTYILKPEGGCQGKGIWITKSLSKINPKEHKFCQQYISKPFLIDGYKFDLRIYVLLTSCDPFRIFVYNEGLARFATIEYEMPSLNNYNNLFMHLTNYSINKSNEEFDRSNENGSKRKLSTLNEWFEMNGYNTVELWKKIDDIIIKTLISVHSVLCHNYRTCFPHPIKGGCACFEVLGFDVVLDRKLNPFVLEVNHSPSFFTDSQVDGEVKDSLIYDTLCLINFRATTKKSCDIEDKEKIRCRLITSDPSKQLCIIIRKNIVMWFVINYFVFIYSTDS</sequence>
<dbReference type="EMBL" id="AMQM01000776">
    <property type="status" value="NOT_ANNOTATED_CDS"/>
    <property type="molecule type" value="Genomic_DNA"/>
</dbReference>
<name>T1FYK2_HELRO</name>
<keyword evidence="4" id="KW-0547">Nucleotide-binding</keyword>
<keyword evidence="3" id="KW-0493">Microtubule</keyword>
<evidence type="ECO:0000256" key="2">
    <source>
        <dbReference type="ARBA" id="ARBA00022598"/>
    </source>
</evidence>
<dbReference type="PANTHER" id="PTHR12241">
    <property type="entry name" value="TUBULIN POLYGLUTAMYLASE"/>
    <property type="match status" value="1"/>
</dbReference>
<dbReference type="FunCoup" id="T1FYK2">
    <property type="interactions" value="5"/>
</dbReference>
<dbReference type="GO" id="GO:0001578">
    <property type="term" value="P:microtubule bundle formation"/>
    <property type="evidence" value="ECO:0000318"/>
    <property type="project" value="GO_Central"/>
</dbReference>
<accession>T1FYK2</accession>
<reference evidence="6 8" key="2">
    <citation type="journal article" date="2013" name="Nature">
        <title>Insights into bilaterian evolution from three spiralian genomes.</title>
        <authorList>
            <person name="Simakov O."/>
            <person name="Marletaz F."/>
            <person name="Cho S.J."/>
            <person name="Edsinger-Gonzales E."/>
            <person name="Havlak P."/>
            <person name="Hellsten U."/>
            <person name="Kuo D.H."/>
            <person name="Larsson T."/>
            <person name="Lv J."/>
            <person name="Arendt D."/>
            <person name="Savage R."/>
            <person name="Osoegawa K."/>
            <person name="de Jong P."/>
            <person name="Grimwood J."/>
            <person name="Chapman J.A."/>
            <person name="Shapiro H."/>
            <person name="Aerts A."/>
            <person name="Otillar R.P."/>
            <person name="Terry A.Y."/>
            <person name="Boore J.L."/>
            <person name="Grigoriev I.V."/>
            <person name="Lindberg D.R."/>
            <person name="Seaver E.C."/>
            <person name="Weisblat D.A."/>
            <person name="Putnam N.H."/>
            <person name="Rokhsar D.S."/>
        </authorList>
    </citation>
    <scope>NUCLEOTIDE SEQUENCE</scope>
</reference>
<dbReference type="GeneID" id="20213900"/>
<dbReference type="GO" id="GO:0036064">
    <property type="term" value="C:ciliary basal body"/>
    <property type="evidence" value="ECO:0000318"/>
    <property type="project" value="GO_Central"/>
</dbReference>